<proteinExistence type="predicted"/>
<gene>
    <name evidence="5" type="ORF">B1A_16449</name>
</gene>
<dbReference type="PANTHER" id="PTHR44688">
    <property type="entry name" value="DNA-BINDING TRANSCRIPTIONAL ACTIVATOR DEVR_DOSR"/>
    <property type="match status" value="1"/>
</dbReference>
<dbReference type="PROSITE" id="PS00622">
    <property type="entry name" value="HTH_LUXR_1"/>
    <property type="match status" value="1"/>
</dbReference>
<accession>T0Z5V3</accession>
<feature type="non-terminal residue" evidence="5">
    <location>
        <position position="1"/>
    </location>
</feature>
<comment type="caution">
    <text evidence="5">The sequence shown here is derived from an EMBL/GenBank/DDBJ whole genome shotgun (WGS) entry which is preliminary data.</text>
</comment>
<dbReference type="InterPro" id="IPR036388">
    <property type="entry name" value="WH-like_DNA-bd_sf"/>
</dbReference>
<feature type="domain" description="HTH luxR-type" evidence="4">
    <location>
        <begin position="31"/>
        <end position="96"/>
    </location>
</feature>
<reference evidence="5" key="1">
    <citation type="submission" date="2013-08" db="EMBL/GenBank/DDBJ databases">
        <authorList>
            <person name="Mendez C."/>
            <person name="Richter M."/>
            <person name="Ferrer M."/>
            <person name="Sanchez J."/>
        </authorList>
    </citation>
    <scope>NUCLEOTIDE SEQUENCE</scope>
</reference>
<keyword evidence="3" id="KW-0804">Transcription</keyword>
<name>T0Z5V3_9ZZZZ</name>
<dbReference type="Pfam" id="PF00196">
    <property type="entry name" value="GerE"/>
    <property type="match status" value="1"/>
</dbReference>
<dbReference type="InterPro" id="IPR016032">
    <property type="entry name" value="Sig_transdc_resp-reg_C-effctor"/>
</dbReference>
<evidence type="ECO:0000256" key="3">
    <source>
        <dbReference type="ARBA" id="ARBA00023163"/>
    </source>
</evidence>
<reference evidence="5" key="2">
    <citation type="journal article" date="2014" name="ISME J.">
        <title>Microbial stratification in low pH oxic and suboxic macroscopic growths along an acid mine drainage.</title>
        <authorList>
            <person name="Mendez-Garcia C."/>
            <person name="Mesa V."/>
            <person name="Sprenger R.R."/>
            <person name="Richter M."/>
            <person name="Diez M.S."/>
            <person name="Solano J."/>
            <person name="Bargiela R."/>
            <person name="Golyshina O.V."/>
            <person name="Manteca A."/>
            <person name="Ramos J.L."/>
            <person name="Gallego J.R."/>
            <person name="Llorente I."/>
            <person name="Martins Dos Santos V.A."/>
            <person name="Jensen O.N."/>
            <person name="Pelaez A.I."/>
            <person name="Sanchez J."/>
            <person name="Ferrer M."/>
        </authorList>
    </citation>
    <scope>NUCLEOTIDE SEQUENCE</scope>
</reference>
<dbReference type="PROSITE" id="PS50043">
    <property type="entry name" value="HTH_LUXR_2"/>
    <property type="match status" value="1"/>
</dbReference>
<dbReference type="InterPro" id="IPR000792">
    <property type="entry name" value="Tscrpt_reg_LuxR_C"/>
</dbReference>
<keyword evidence="1" id="KW-0805">Transcription regulation</keyword>
<organism evidence="5">
    <name type="scientific">mine drainage metagenome</name>
    <dbReference type="NCBI Taxonomy" id="410659"/>
    <lineage>
        <taxon>unclassified sequences</taxon>
        <taxon>metagenomes</taxon>
        <taxon>ecological metagenomes</taxon>
    </lineage>
</organism>
<dbReference type="PANTHER" id="PTHR44688:SF16">
    <property type="entry name" value="DNA-BINDING TRANSCRIPTIONAL ACTIVATOR DEVR_DOSR"/>
    <property type="match status" value="1"/>
</dbReference>
<dbReference type="GO" id="GO:0006355">
    <property type="term" value="P:regulation of DNA-templated transcription"/>
    <property type="evidence" value="ECO:0007669"/>
    <property type="project" value="InterPro"/>
</dbReference>
<keyword evidence="2" id="KW-0238">DNA-binding</keyword>
<dbReference type="AlphaFoldDB" id="T0Z5V3"/>
<evidence type="ECO:0000313" key="5">
    <source>
        <dbReference type="EMBL" id="EQD40413.1"/>
    </source>
</evidence>
<dbReference type="SUPFAM" id="SSF46894">
    <property type="entry name" value="C-terminal effector domain of the bipartite response regulators"/>
    <property type="match status" value="1"/>
</dbReference>
<sequence>PFRDQDLLDRVQRALEKDQHTRQELKEQDRIRERLESLTPREREVLNLITRGKPNKVVAADLGVSQRTVEIHRARVMEKMGASSFAQLVRMVLDTEA</sequence>
<evidence type="ECO:0000256" key="2">
    <source>
        <dbReference type="ARBA" id="ARBA00023125"/>
    </source>
</evidence>
<dbReference type="EMBL" id="AUZX01012095">
    <property type="protein sequence ID" value="EQD40413.1"/>
    <property type="molecule type" value="Genomic_DNA"/>
</dbReference>
<protein>
    <submittedName>
        <fullName evidence="5">Two-component response regulator</fullName>
    </submittedName>
</protein>
<dbReference type="CDD" id="cd06170">
    <property type="entry name" value="LuxR_C_like"/>
    <property type="match status" value="1"/>
</dbReference>
<dbReference type="SMART" id="SM00421">
    <property type="entry name" value="HTH_LUXR"/>
    <property type="match status" value="1"/>
</dbReference>
<evidence type="ECO:0000259" key="4">
    <source>
        <dbReference type="PROSITE" id="PS50043"/>
    </source>
</evidence>
<dbReference type="Gene3D" id="1.10.10.10">
    <property type="entry name" value="Winged helix-like DNA-binding domain superfamily/Winged helix DNA-binding domain"/>
    <property type="match status" value="1"/>
</dbReference>
<dbReference type="PRINTS" id="PR00038">
    <property type="entry name" value="HTHLUXR"/>
</dbReference>
<dbReference type="GO" id="GO:0003677">
    <property type="term" value="F:DNA binding"/>
    <property type="evidence" value="ECO:0007669"/>
    <property type="project" value="UniProtKB-KW"/>
</dbReference>
<evidence type="ECO:0000256" key="1">
    <source>
        <dbReference type="ARBA" id="ARBA00023015"/>
    </source>
</evidence>